<sequence>MDFIGFSFFQGVLAFLAPCAVALLPGYILAFISRNPDSESKVSTRLGRGFKLASLSILGILIIYSAAGIMIVLAGQFLKDYMKWITIAMGIILIVLGILMILGKSISFSFNVHNTKSKTEAVEAFIFGIGYAIGALGCLFPLFLIVATQAMAAETMWEGSSYILAYFAGISGMMILTILLAMFAKDFLLKNLRKILPYMEKLTAVLLIIAGVYVIYYQMALF</sequence>
<feature type="transmembrane region" description="Helical" evidence="1">
    <location>
        <begin position="52"/>
        <end position="78"/>
    </location>
</feature>
<evidence type="ECO:0000256" key="1">
    <source>
        <dbReference type="SAM" id="Phobius"/>
    </source>
</evidence>
<dbReference type="InterPro" id="IPR039447">
    <property type="entry name" value="UreH-like_TM_dom"/>
</dbReference>
<dbReference type="PANTHER" id="PTHR31272">
    <property type="entry name" value="CYTOCHROME C-TYPE BIOGENESIS PROTEIN HI_1454-RELATED"/>
    <property type="match status" value="1"/>
</dbReference>
<name>A0A1H1SDA7_9FLAO</name>
<feature type="transmembrane region" description="Helical" evidence="1">
    <location>
        <begin position="12"/>
        <end position="32"/>
    </location>
</feature>
<feature type="domain" description="Urease accessory protein UreH-like transmembrane" evidence="2">
    <location>
        <begin position="53"/>
        <end position="213"/>
    </location>
</feature>
<feature type="transmembrane region" description="Helical" evidence="1">
    <location>
        <begin position="124"/>
        <end position="151"/>
    </location>
</feature>
<accession>A0A1H1SDA7</accession>
<evidence type="ECO:0000313" key="3">
    <source>
        <dbReference type="EMBL" id="SDS45957.1"/>
    </source>
</evidence>
<reference evidence="3 4" key="1">
    <citation type="submission" date="2016-10" db="EMBL/GenBank/DDBJ databases">
        <authorList>
            <person name="Varghese N."/>
            <person name="Submissions S."/>
        </authorList>
    </citation>
    <scope>NUCLEOTIDE SEQUENCE [LARGE SCALE GENOMIC DNA]</scope>
    <source>
        <strain evidence="3 4">Mar_2010_102</strain>
    </source>
</reference>
<feature type="transmembrane region" description="Helical" evidence="1">
    <location>
        <begin position="195"/>
        <end position="216"/>
    </location>
</feature>
<proteinExistence type="predicted"/>
<keyword evidence="1" id="KW-0472">Membrane</keyword>
<gene>
    <name evidence="3" type="ORF">SAMN04488552_3231</name>
</gene>
<evidence type="ECO:0000313" key="4">
    <source>
        <dbReference type="Proteomes" id="UP000198858"/>
    </source>
</evidence>
<protein>
    <submittedName>
        <fullName evidence="3">Cytochrome c biogenesis protein CcdA</fullName>
    </submittedName>
</protein>
<keyword evidence="1" id="KW-0812">Transmembrane</keyword>
<keyword evidence="4" id="KW-1185">Reference proteome</keyword>
<keyword evidence="1" id="KW-1133">Transmembrane helix</keyword>
<dbReference type="EMBL" id="LT629745">
    <property type="protein sequence ID" value="SDS45957.1"/>
    <property type="molecule type" value="Genomic_DNA"/>
</dbReference>
<dbReference type="Proteomes" id="UP000198858">
    <property type="component" value="Chromosome I"/>
</dbReference>
<feature type="transmembrane region" description="Helical" evidence="1">
    <location>
        <begin position="163"/>
        <end position="183"/>
    </location>
</feature>
<dbReference type="STRING" id="1250231.SAMN04488552_3231"/>
<dbReference type="PANTHER" id="PTHR31272:SF4">
    <property type="entry name" value="CYTOCHROME C-TYPE BIOGENESIS PROTEIN HI_1454-RELATED"/>
    <property type="match status" value="1"/>
</dbReference>
<organism evidence="3 4">
    <name type="scientific">Christiangramia echinicola</name>
    <dbReference type="NCBI Taxonomy" id="279359"/>
    <lineage>
        <taxon>Bacteria</taxon>
        <taxon>Pseudomonadati</taxon>
        <taxon>Bacteroidota</taxon>
        <taxon>Flavobacteriia</taxon>
        <taxon>Flavobacteriales</taxon>
        <taxon>Flavobacteriaceae</taxon>
        <taxon>Christiangramia</taxon>
    </lineage>
</organism>
<evidence type="ECO:0000259" key="2">
    <source>
        <dbReference type="Pfam" id="PF13386"/>
    </source>
</evidence>
<dbReference type="RefSeq" id="WP_089663801.1">
    <property type="nucleotide sequence ID" value="NZ_LT629745.1"/>
</dbReference>
<feature type="transmembrane region" description="Helical" evidence="1">
    <location>
        <begin position="84"/>
        <end position="103"/>
    </location>
</feature>
<dbReference type="AlphaFoldDB" id="A0A1H1SDA7"/>
<dbReference type="Pfam" id="PF13386">
    <property type="entry name" value="DsbD_2"/>
    <property type="match status" value="1"/>
</dbReference>
<dbReference type="InterPro" id="IPR051790">
    <property type="entry name" value="Cytochrome_c-biogenesis_DsbD"/>
</dbReference>